<proteinExistence type="predicted"/>
<dbReference type="InterPro" id="IPR027417">
    <property type="entry name" value="P-loop_NTPase"/>
</dbReference>
<evidence type="ECO:0000259" key="7">
    <source>
        <dbReference type="PROSITE" id="PS50893"/>
    </source>
</evidence>
<evidence type="ECO:0000256" key="6">
    <source>
        <dbReference type="SAM" id="Phobius"/>
    </source>
</evidence>
<feature type="region of interest" description="Disordered" evidence="5">
    <location>
        <begin position="450"/>
        <end position="582"/>
    </location>
</feature>
<evidence type="ECO:0000259" key="8">
    <source>
        <dbReference type="PROSITE" id="PS50929"/>
    </source>
</evidence>
<dbReference type="Gene3D" id="1.20.1560.10">
    <property type="entry name" value="ABC transporter type 1, transmembrane domain"/>
    <property type="match status" value="1"/>
</dbReference>
<protein>
    <recommendedName>
        <fullName evidence="11">Thiol reductant ABC exporter subunit CydD</fullName>
    </recommendedName>
</protein>
<dbReference type="PANTHER" id="PTHR24221:SF590">
    <property type="entry name" value="COMPONENT LINKED WITH THE ASSEMBLY OF CYTOCHROME' TRANSPORT TRANSMEMBRANE ATP-BINDING PROTEIN ABC TRANSPORTER CYDD-RELATED"/>
    <property type="match status" value="1"/>
</dbReference>
<feature type="compositionally biased region" description="Basic and acidic residues" evidence="5">
    <location>
        <begin position="570"/>
        <end position="582"/>
    </location>
</feature>
<keyword evidence="3 6" id="KW-1133">Transmembrane helix</keyword>
<dbReference type="Pfam" id="PF00664">
    <property type="entry name" value="ABC_membrane"/>
    <property type="match status" value="1"/>
</dbReference>
<dbReference type="EMBL" id="BAAAYN010000063">
    <property type="protein sequence ID" value="GAA3397169.1"/>
    <property type="molecule type" value="Genomic_DNA"/>
</dbReference>
<organism evidence="9 10">
    <name type="scientific">Cryptosporangium minutisporangium</name>
    <dbReference type="NCBI Taxonomy" id="113569"/>
    <lineage>
        <taxon>Bacteria</taxon>
        <taxon>Bacillati</taxon>
        <taxon>Actinomycetota</taxon>
        <taxon>Actinomycetes</taxon>
        <taxon>Cryptosporangiales</taxon>
        <taxon>Cryptosporangiaceae</taxon>
        <taxon>Cryptosporangium</taxon>
    </lineage>
</organism>
<dbReference type="Proteomes" id="UP001501676">
    <property type="component" value="Unassembled WGS sequence"/>
</dbReference>
<feature type="compositionally biased region" description="Low complexity" evidence="5">
    <location>
        <begin position="538"/>
        <end position="548"/>
    </location>
</feature>
<comment type="caution">
    <text evidence="9">The sequence shown here is derived from an EMBL/GenBank/DDBJ whole genome shotgun (WGS) entry which is preliminary data.</text>
</comment>
<dbReference type="Pfam" id="PF00005">
    <property type="entry name" value="ABC_tran"/>
    <property type="match status" value="1"/>
</dbReference>
<evidence type="ECO:0000256" key="5">
    <source>
        <dbReference type="SAM" id="MobiDB-lite"/>
    </source>
</evidence>
<feature type="compositionally biased region" description="Basic and acidic residues" evidence="5">
    <location>
        <begin position="520"/>
        <end position="534"/>
    </location>
</feature>
<evidence type="ECO:0008006" key="11">
    <source>
        <dbReference type="Google" id="ProtNLM"/>
    </source>
</evidence>
<dbReference type="InterPro" id="IPR011527">
    <property type="entry name" value="ABC1_TM_dom"/>
</dbReference>
<feature type="compositionally biased region" description="Basic residues" evidence="5">
    <location>
        <begin position="466"/>
        <end position="487"/>
    </location>
</feature>
<dbReference type="CDD" id="cd03228">
    <property type="entry name" value="ABCC_MRP_Like"/>
    <property type="match status" value="1"/>
</dbReference>
<feature type="compositionally biased region" description="Low complexity" evidence="5">
    <location>
        <begin position="504"/>
        <end position="519"/>
    </location>
</feature>
<dbReference type="PROSITE" id="PS50929">
    <property type="entry name" value="ABC_TM1F"/>
    <property type="match status" value="1"/>
</dbReference>
<accession>A0ABP6TA08</accession>
<name>A0ABP6TA08_9ACTN</name>
<feature type="transmembrane region" description="Helical" evidence="6">
    <location>
        <begin position="238"/>
        <end position="263"/>
    </location>
</feature>
<evidence type="ECO:0000256" key="1">
    <source>
        <dbReference type="ARBA" id="ARBA00004651"/>
    </source>
</evidence>
<dbReference type="PANTHER" id="PTHR24221">
    <property type="entry name" value="ATP-BINDING CASSETTE SUB-FAMILY B"/>
    <property type="match status" value="1"/>
</dbReference>
<evidence type="ECO:0000313" key="9">
    <source>
        <dbReference type="EMBL" id="GAA3397169.1"/>
    </source>
</evidence>
<dbReference type="SUPFAM" id="SSF90123">
    <property type="entry name" value="ABC transporter transmembrane region"/>
    <property type="match status" value="1"/>
</dbReference>
<evidence type="ECO:0000256" key="4">
    <source>
        <dbReference type="ARBA" id="ARBA00023136"/>
    </source>
</evidence>
<feature type="transmembrane region" description="Helical" evidence="6">
    <location>
        <begin position="159"/>
        <end position="179"/>
    </location>
</feature>
<evidence type="ECO:0000256" key="2">
    <source>
        <dbReference type="ARBA" id="ARBA00022692"/>
    </source>
</evidence>
<dbReference type="InterPro" id="IPR039421">
    <property type="entry name" value="Type_1_exporter"/>
</dbReference>
<dbReference type="CDD" id="cd18584">
    <property type="entry name" value="ABC_6TM_AarD_CydD"/>
    <property type="match status" value="1"/>
</dbReference>
<feature type="domain" description="ABC transporter" evidence="7">
    <location>
        <begin position="331"/>
        <end position="572"/>
    </location>
</feature>
<dbReference type="Gene3D" id="3.40.50.300">
    <property type="entry name" value="P-loop containing nucleotide triphosphate hydrolases"/>
    <property type="match status" value="1"/>
</dbReference>
<reference evidence="10" key="1">
    <citation type="journal article" date="2019" name="Int. J. Syst. Evol. Microbiol.">
        <title>The Global Catalogue of Microorganisms (GCM) 10K type strain sequencing project: providing services to taxonomists for standard genome sequencing and annotation.</title>
        <authorList>
            <consortium name="The Broad Institute Genomics Platform"/>
            <consortium name="The Broad Institute Genome Sequencing Center for Infectious Disease"/>
            <person name="Wu L."/>
            <person name="Ma J."/>
        </authorList>
    </citation>
    <scope>NUCLEOTIDE SEQUENCE [LARGE SCALE GENOMIC DNA]</scope>
    <source>
        <strain evidence="10">JCM 9458</strain>
    </source>
</reference>
<keyword evidence="2 6" id="KW-0812">Transmembrane</keyword>
<keyword evidence="10" id="KW-1185">Reference proteome</keyword>
<evidence type="ECO:0000256" key="3">
    <source>
        <dbReference type="ARBA" id="ARBA00022989"/>
    </source>
</evidence>
<feature type="domain" description="ABC transmembrane type-1" evidence="8">
    <location>
        <begin position="20"/>
        <end position="301"/>
    </location>
</feature>
<keyword evidence="4 6" id="KW-0472">Membrane</keyword>
<comment type="subcellular location">
    <subcellularLocation>
        <location evidence="1">Cell membrane</location>
        <topology evidence="1">Multi-pass membrane protein</topology>
    </subcellularLocation>
</comment>
<feature type="transmembrane region" description="Helical" evidence="6">
    <location>
        <begin position="55"/>
        <end position="75"/>
    </location>
</feature>
<evidence type="ECO:0000313" key="10">
    <source>
        <dbReference type="Proteomes" id="UP001501676"/>
    </source>
</evidence>
<gene>
    <name evidence="9" type="ORF">GCM10020369_76480</name>
</gene>
<dbReference type="NCBIfam" id="TIGR02857">
    <property type="entry name" value="CydD"/>
    <property type="match status" value="1"/>
</dbReference>
<dbReference type="SUPFAM" id="SSF52540">
    <property type="entry name" value="P-loop containing nucleoside triphosphate hydrolases"/>
    <property type="match status" value="1"/>
</dbReference>
<dbReference type="PROSITE" id="PS50893">
    <property type="entry name" value="ABC_TRANSPORTER_2"/>
    <property type="match status" value="1"/>
</dbReference>
<dbReference type="InterPro" id="IPR003439">
    <property type="entry name" value="ABC_transporter-like_ATP-bd"/>
</dbReference>
<dbReference type="InterPro" id="IPR014216">
    <property type="entry name" value="ABC_transptr_CydD"/>
</dbReference>
<dbReference type="InterPro" id="IPR036640">
    <property type="entry name" value="ABC1_TM_sf"/>
</dbReference>
<feature type="transmembrane region" description="Helical" evidence="6">
    <location>
        <begin position="133"/>
        <end position="153"/>
    </location>
</feature>
<sequence>MRPLDPRLLRYAGATRWFLVASVLLGTASAVLLIAQATYLAGALAGVVAGGDRDVRAELLGLALVTLGRAMVAWLQDAVAHRTSAAVISALRRAVLARAVALGPTWLERTGSGDLATLVTRGVDALTGYFARYLPQLVLAVVVPVLLGARLLAADPLTAVVLVVTVPLIPLFMALVGWYTQGRTRRQFAALSRLSGHFLDVVAGLPTLMVFGRAKTQVATVRRITDEYRRTTLGVLRAAFLSSLVLELLATISVALVAVSIGLRLVEGELTLETGLLVLILAPEVYLPLRQVGAQFHASTEGLEAAQRVFAALEAPLPVDGARTDVPVGALTLDDVTVRYPGRDRPALEGVSLVVRPGTVTALTGPSGAGKSTVLAAVLGFVRPDVGRVRIGGVDLADLDPAAWRSHVAWVPQRPTLIAGTIAENIRLGRPDASDAEVARAAADADLGDVVAGRPDGLDTVLGPRRLGRRGRPRRRRRRPRRRRGRASGRSGHGPGRGRRGAVRGRAAAGRAGSGVPAGRADRPVGRADREPGRRQRAAGTRRAASAGRRPHRGTGRAPPGAARDRRPRRADGRRSDWPIAG</sequence>